<dbReference type="Proteomes" id="UP000656813">
    <property type="component" value="Unassembled WGS sequence"/>
</dbReference>
<feature type="domain" description="PucR C-terminal helix-turn-helix" evidence="1">
    <location>
        <begin position="236"/>
        <end position="290"/>
    </location>
</feature>
<dbReference type="Gene3D" id="1.10.10.2840">
    <property type="entry name" value="PucR C-terminal helix-turn-helix domain"/>
    <property type="match status" value="1"/>
</dbReference>
<evidence type="ECO:0000259" key="1">
    <source>
        <dbReference type="Pfam" id="PF13556"/>
    </source>
</evidence>
<dbReference type="PANTHER" id="PTHR33744">
    <property type="entry name" value="CARBOHYDRATE DIACID REGULATOR"/>
    <property type="match status" value="1"/>
</dbReference>
<dbReference type="InterPro" id="IPR051448">
    <property type="entry name" value="CdaR-like_regulators"/>
</dbReference>
<evidence type="ECO:0000313" key="3">
    <source>
        <dbReference type="Proteomes" id="UP000656813"/>
    </source>
</evidence>
<dbReference type="AlphaFoldDB" id="A0A8J2ZZB9"/>
<evidence type="ECO:0000313" key="2">
    <source>
        <dbReference type="EMBL" id="GGH88030.1"/>
    </source>
</evidence>
<comment type="caution">
    <text evidence="2">The sequence shown here is derived from an EMBL/GenBank/DDBJ whole genome shotgun (WGS) entry which is preliminary data.</text>
</comment>
<reference evidence="2" key="1">
    <citation type="journal article" date="2014" name="Int. J. Syst. Evol. Microbiol.">
        <title>Complete genome sequence of Corynebacterium casei LMG S-19264T (=DSM 44701T), isolated from a smear-ripened cheese.</title>
        <authorList>
            <consortium name="US DOE Joint Genome Institute (JGI-PGF)"/>
            <person name="Walter F."/>
            <person name="Albersmeier A."/>
            <person name="Kalinowski J."/>
            <person name="Ruckert C."/>
        </authorList>
    </citation>
    <scope>NUCLEOTIDE SEQUENCE</scope>
    <source>
        <strain evidence="2">CGMCC 1.12777</strain>
    </source>
</reference>
<organism evidence="2 3">
    <name type="scientific">Pullulanibacillus pueri</name>
    <dbReference type="NCBI Taxonomy" id="1437324"/>
    <lineage>
        <taxon>Bacteria</taxon>
        <taxon>Bacillati</taxon>
        <taxon>Bacillota</taxon>
        <taxon>Bacilli</taxon>
        <taxon>Bacillales</taxon>
        <taxon>Sporolactobacillaceae</taxon>
        <taxon>Pullulanibacillus</taxon>
    </lineage>
</organism>
<dbReference type="RefSeq" id="WP_188499094.1">
    <property type="nucleotide sequence ID" value="NZ_BMFV01000046.1"/>
</dbReference>
<dbReference type="InterPro" id="IPR025736">
    <property type="entry name" value="PucR_C-HTH_dom"/>
</dbReference>
<dbReference type="PANTHER" id="PTHR33744:SF15">
    <property type="entry name" value="CARBOHYDRATE DIACID REGULATOR"/>
    <property type="match status" value="1"/>
</dbReference>
<dbReference type="EMBL" id="BMFV01000046">
    <property type="protein sequence ID" value="GGH88030.1"/>
    <property type="molecule type" value="Genomic_DNA"/>
</dbReference>
<keyword evidence="3" id="KW-1185">Reference proteome</keyword>
<dbReference type="InterPro" id="IPR042070">
    <property type="entry name" value="PucR_C-HTH_sf"/>
</dbReference>
<dbReference type="Pfam" id="PF13556">
    <property type="entry name" value="HTH_30"/>
    <property type="match status" value="1"/>
</dbReference>
<gene>
    <name evidence="2" type="primary">yxkF</name>
    <name evidence="2" type="ORF">GCM10007096_39410</name>
</gene>
<reference evidence="2" key="2">
    <citation type="submission" date="2020-09" db="EMBL/GenBank/DDBJ databases">
        <authorList>
            <person name="Sun Q."/>
            <person name="Zhou Y."/>
        </authorList>
    </citation>
    <scope>NUCLEOTIDE SEQUENCE</scope>
    <source>
        <strain evidence="2">CGMCC 1.12777</strain>
    </source>
</reference>
<sequence length="307" mass="35514">MLESLKSLYGQAFTYYDEEIKNPEDFFWFEEEKGFQFGIRKMAITERELQLLKLQFKTADQLIQPRSKEQDAWAQLLFHGAVSVAQKNLLFFPSFPLYLSFKALPHDLSLFEEAIHGFFSKQPVIIWQDRQAIIMLRHAHDYGLASDLVELLATELFIDCTVLTGAILYEEHLAPQGYNIHHELFQLAKELYPRQRVITLDALIPIYLLKKIPTTDAKILLNKITQALSEGGNELEETLTIFLQNNMNVSTASKALYIHRNSLQYRLDKFTEKTGLDPKTFEDAIIIYIGILKHRLNQLVTFSQGNP</sequence>
<proteinExistence type="predicted"/>
<name>A0A8J2ZZB9_9BACL</name>
<protein>
    <recommendedName>
        <fullName evidence="1">PucR C-terminal helix-turn-helix domain-containing protein</fullName>
    </recommendedName>
</protein>
<accession>A0A8J2ZZB9</accession>